<dbReference type="GO" id="GO:0008270">
    <property type="term" value="F:zinc ion binding"/>
    <property type="evidence" value="ECO:0007669"/>
    <property type="project" value="TreeGrafter"/>
</dbReference>
<dbReference type="Proteomes" id="UP000263273">
    <property type="component" value="Unassembled WGS sequence"/>
</dbReference>
<dbReference type="STRING" id="378794.GCA_001570625_00125"/>
<dbReference type="SUPFAM" id="SSF89550">
    <property type="entry name" value="PHP domain-like"/>
    <property type="match status" value="1"/>
</dbReference>
<dbReference type="InterPro" id="IPR016195">
    <property type="entry name" value="Pol/histidinol_Pase-like"/>
</dbReference>
<protein>
    <submittedName>
        <fullName evidence="3">Histidinol-phosphatase</fullName>
    </submittedName>
</protein>
<dbReference type="GO" id="GO:0042578">
    <property type="term" value="F:phosphoric ester hydrolase activity"/>
    <property type="evidence" value="ECO:0007669"/>
    <property type="project" value="TreeGrafter"/>
</dbReference>
<dbReference type="SMART" id="SM00481">
    <property type="entry name" value="POLIIIAc"/>
    <property type="match status" value="1"/>
</dbReference>
<gene>
    <name evidence="3" type="ORF">DDZ44_09245</name>
</gene>
<dbReference type="InterPro" id="IPR003141">
    <property type="entry name" value="Pol/His_phosphatase_N"/>
</dbReference>
<dbReference type="EMBL" id="DNZF01000202">
    <property type="protein sequence ID" value="HBK54107.1"/>
    <property type="molecule type" value="Genomic_DNA"/>
</dbReference>
<dbReference type="InterPro" id="IPR050243">
    <property type="entry name" value="PHP_phosphatase"/>
</dbReference>
<accession>A0A354Z0W4</accession>
<dbReference type="GO" id="GO:0005829">
    <property type="term" value="C:cytosol"/>
    <property type="evidence" value="ECO:0007669"/>
    <property type="project" value="TreeGrafter"/>
</dbReference>
<dbReference type="Gene3D" id="3.20.20.140">
    <property type="entry name" value="Metal-dependent hydrolases"/>
    <property type="match status" value="1"/>
</dbReference>
<name>A0A354Z0W4_9FIRM</name>
<reference evidence="3 4" key="1">
    <citation type="journal article" date="2018" name="Nat. Biotechnol.">
        <title>A standardized bacterial taxonomy based on genome phylogeny substantially revises the tree of life.</title>
        <authorList>
            <person name="Parks D.H."/>
            <person name="Chuvochina M."/>
            <person name="Waite D.W."/>
            <person name="Rinke C."/>
            <person name="Skarshewski A."/>
            <person name="Chaumeil P.A."/>
            <person name="Hugenholtz P."/>
        </authorList>
    </citation>
    <scope>NUCLEOTIDE SEQUENCE [LARGE SCALE GENOMIC DNA]</scope>
    <source>
        <strain evidence="3">UBA10948</strain>
    </source>
</reference>
<evidence type="ECO:0000313" key="4">
    <source>
        <dbReference type="Proteomes" id="UP000263273"/>
    </source>
</evidence>
<comment type="caution">
    <text evidence="3">The sequence shown here is derived from an EMBL/GenBank/DDBJ whole genome shotgun (WGS) entry which is preliminary data.</text>
</comment>
<dbReference type="InterPro" id="IPR004013">
    <property type="entry name" value="PHP_dom"/>
</dbReference>
<feature type="region of interest" description="Disordered" evidence="1">
    <location>
        <begin position="1"/>
        <end position="20"/>
    </location>
</feature>
<organism evidence="3 4">
    <name type="scientific">Syntrophomonas wolfei</name>
    <dbReference type="NCBI Taxonomy" id="863"/>
    <lineage>
        <taxon>Bacteria</taxon>
        <taxon>Bacillati</taxon>
        <taxon>Bacillota</taxon>
        <taxon>Clostridia</taxon>
        <taxon>Eubacteriales</taxon>
        <taxon>Syntrophomonadaceae</taxon>
        <taxon>Syntrophomonas</taxon>
    </lineage>
</organism>
<evidence type="ECO:0000313" key="3">
    <source>
        <dbReference type="EMBL" id="HBK54107.1"/>
    </source>
</evidence>
<dbReference type="PANTHER" id="PTHR36928:SF1">
    <property type="entry name" value="PHOSPHATASE YCDX-RELATED"/>
    <property type="match status" value="1"/>
</dbReference>
<feature type="domain" description="Polymerase/histidinol phosphatase N-terminal" evidence="2">
    <location>
        <begin position="6"/>
        <end position="85"/>
    </location>
</feature>
<evidence type="ECO:0000259" key="2">
    <source>
        <dbReference type="SMART" id="SM00481"/>
    </source>
</evidence>
<dbReference type="PANTHER" id="PTHR36928">
    <property type="entry name" value="PHOSPHATASE YCDX-RELATED"/>
    <property type="match status" value="1"/>
</dbReference>
<dbReference type="AlphaFoldDB" id="A0A354Z0W4"/>
<proteinExistence type="predicted"/>
<evidence type="ECO:0000256" key="1">
    <source>
        <dbReference type="SAM" id="MobiDB-lite"/>
    </source>
</evidence>
<dbReference type="Pfam" id="PF02811">
    <property type="entry name" value="PHP"/>
    <property type="match status" value="1"/>
</dbReference>
<sequence length="263" mass="29075">MMEFYGDYHTHSRHSDGRQSEADIAAAARKRGLKEVAITDHGPLAAVIGVDNAGEYSKIRERIDEDCWDKEGPRVLLGAEANIRDLQGTLDIPPSVIEDLDLLIAGMHPYTLPSTIKDGWDLFARNSLRHLGAAQREKAINANTKACKEAVCQNPDLDILAHPGLFFTVDVQEIAEACAQKEVLFEINCAHEHPDISDIMEAERAGACFIVNSDSHFEETVGELDYGAKVLEQLKIDPDRVVNLEAGGGYAQWGKKMKNCRYS</sequence>